<evidence type="ECO:0000256" key="4">
    <source>
        <dbReference type="ARBA" id="ARBA00023004"/>
    </source>
</evidence>
<dbReference type="GO" id="GO:0005886">
    <property type="term" value="C:plasma membrane"/>
    <property type="evidence" value="ECO:0007669"/>
    <property type="project" value="UniProtKB-SubCell"/>
</dbReference>
<comment type="caution">
    <text evidence="9">The sequence shown here is derived from an EMBL/GenBank/DDBJ whole genome shotgun (WGS) entry which is preliminary data.</text>
</comment>
<evidence type="ECO:0000256" key="7">
    <source>
        <dbReference type="SAM" id="Phobius"/>
    </source>
</evidence>
<evidence type="ECO:0000313" key="9">
    <source>
        <dbReference type="EMBL" id="MZP29405.1"/>
    </source>
</evidence>
<feature type="transmembrane region" description="Helical" evidence="7">
    <location>
        <begin position="78"/>
        <end position="104"/>
    </location>
</feature>
<dbReference type="OrthoDB" id="9806398at2"/>
<keyword evidence="10" id="KW-1185">Reference proteome</keyword>
<dbReference type="GO" id="GO:0046872">
    <property type="term" value="F:metal ion binding"/>
    <property type="evidence" value="ECO:0007669"/>
    <property type="project" value="UniProtKB-KW"/>
</dbReference>
<dbReference type="PROSITE" id="PS51379">
    <property type="entry name" value="4FE4S_FER_2"/>
    <property type="match status" value="2"/>
</dbReference>
<dbReference type="PANTHER" id="PTHR30224:SF4">
    <property type="entry name" value="ELECTRON TRANSPORT PROTEIN YCCM-RELATED"/>
    <property type="match status" value="1"/>
</dbReference>
<dbReference type="GO" id="GO:0051536">
    <property type="term" value="F:iron-sulfur cluster binding"/>
    <property type="evidence" value="ECO:0007669"/>
    <property type="project" value="UniProtKB-KW"/>
</dbReference>
<organism evidence="9 10">
    <name type="scientific">Heliomicrobium undosum</name>
    <dbReference type="NCBI Taxonomy" id="121734"/>
    <lineage>
        <taxon>Bacteria</taxon>
        <taxon>Bacillati</taxon>
        <taxon>Bacillota</taxon>
        <taxon>Clostridia</taxon>
        <taxon>Eubacteriales</taxon>
        <taxon>Heliobacteriaceae</taxon>
        <taxon>Heliomicrobium</taxon>
    </lineage>
</organism>
<keyword evidence="4" id="KW-0408">Iron</keyword>
<evidence type="ECO:0000313" key="10">
    <source>
        <dbReference type="Proteomes" id="UP000463470"/>
    </source>
</evidence>
<dbReference type="Pfam" id="PF12801">
    <property type="entry name" value="Fer4_5"/>
    <property type="match status" value="2"/>
</dbReference>
<dbReference type="RefSeq" id="WP_161256792.1">
    <property type="nucleotide sequence ID" value="NZ_WXEY01000005.1"/>
</dbReference>
<keyword evidence="7" id="KW-0812">Transmembrane</keyword>
<evidence type="ECO:0000256" key="2">
    <source>
        <dbReference type="ARBA" id="ARBA00022475"/>
    </source>
</evidence>
<evidence type="ECO:0000256" key="1">
    <source>
        <dbReference type="ARBA" id="ARBA00004236"/>
    </source>
</evidence>
<feature type="transmembrane region" description="Helical" evidence="7">
    <location>
        <begin position="166"/>
        <end position="185"/>
    </location>
</feature>
<evidence type="ECO:0000259" key="8">
    <source>
        <dbReference type="PROSITE" id="PS51379"/>
    </source>
</evidence>
<feature type="transmembrane region" description="Helical" evidence="7">
    <location>
        <begin position="12"/>
        <end position="33"/>
    </location>
</feature>
<evidence type="ECO:0000256" key="3">
    <source>
        <dbReference type="ARBA" id="ARBA00022723"/>
    </source>
</evidence>
<sequence>MIRKSILHPSRRVTLVRWLSLLFFVGLTSYIGLRHQIVGGGPQGAAPLDTFCIFGGIETLWSYATTGKFLAKTNMANLVLLAAGIILVLVAGAGFCGWICPLGAVQEWLGGLGKKLFGKTLTVPPSVDLPLRALRFLFLALILYMTVLDNKLWFEPYDPFKVLFHFEFETTTSIVVLALFVALSLPIERFWCRYLCPLSAVYSLVSPLSLFKLKRQAHACIDCGACTRNCPVGIDVQHCGTIPDGRCIKCLQCMESCPKPDALVLEAGKTGPATSVPPSVSR</sequence>
<keyword evidence="6 7" id="KW-0472">Membrane</keyword>
<dbReference type="PANTHER" id="PTHR30224">
    <property type="entry name" value="ELECTRON TRANSPORT PROTEIN"/>
    <property type="match status" value="1"/>
</dbReference>
<dbReference type="InterPro" id="IPR052378">
    <property type="entry name" value="NosR_regulator"/>
</dbReference>
<keyword evidence="7" id="KW-1133">Transmembrane helix</keyword>
<proteinExistence type="predicted"/>
<feature type="domain" description="4Fe-4S ferredoxin-type" evidence="8">
    <location>
        <begin position="237"/>
        <end position="268"/>
    </location>
</feature>
<dbReference type="AlphaFoldDB" id="A0A845L312"/>
<protein>
    <submittedName>
        <fullName evidence="9">4Fe-4S binding protein</fullName>
    </submittedName>
</protein>
<feature type="domain" description="4Fe-4S ferredoxin-type" evidence="8">
    <location>
        <begin position="211"/>
        <end position="234"/>
    </location>
</feature>
<reference evidence="9 10" key="1">
    <citation type="submission" date="2020-01" db="EMBL/GenBank/DDBJ databases">
        <title>Whole-genome sequence of Heliobacterium undosum DSM 13378.</title>
        <authorList>
            <person name="Kyndt J.A."/>
            <person name="Meyer T.E."/>
        </authorList>
    </citation>
    <scope>NUCLEOTIDE SEQUENCE [LARGE SCALE GENOMIC DNA]</scope>
    <source>
        <strain evidence="9 10">DSM 13378</strain>
    </source>
</reference>
<dbReference type="InterPro" id="IPR017896">
    <property type="entry name" value="4Fe4S_Fe-S-bd"/>
</dbReference>
<comment type="subcellular location">
    <subcellularLocation>
        <location evidence="1">Cell membrane</location>
    </subcellularLocation>
</comment>
<dbReference type="Gene3D" id="3.30.70.20">
    <property type="match status" value="1"/>
</dbReference>
<gene>
    <name evidence="9" type="ORF">GTO91_06765</name>
</gene>
<dbReference type="SUPFAM" id="SSF54862">
    <property type="entry name" value="4Fe-4S ferredoxins"/>
    <property type="match status" value="1"/>
</dbReference>
<feature type="transmembrane region" description="Helical" evidence="7">
    <location>
        <begin position="133"/>
        <end position="154"/>
    </location>
</feature>
<dbReference type="PROSITE" id="PS00198">
    <property type="entry name" value="4FE4S_FER_1"/>
    <property type="match status" value="1"/>
</dbReference>
<keyword evidence="3" id="KW-0479">Metal-binding</keyword>
<evidence type="ECO:0000256" key="5">
    <source>
        <dbReference type="ARBA" id="ARBA00023014"/>
    </source>
</evidence>
<keyword evidence="5" id="KW-0411">Iron-sulfur</keyword>
<evidence type="ECO:0000256" key="6">
    <source>
        <dbReference type="ARBA" id="ARBA00023136"/>
    </source>
</evidence>
<dbReference type="Proteomes" id="UP000463470">
    <property type="component" value="Unassembled WGS sequence"/>
</dbReference>
<keyword evidence="2" id="KW-1003">Cell membrane</keyword>
<dbReference type="InterPro" id="IPR017900">
    <property type="entry name" value="4Fe4S_Fe_S_CS"/>
</dbReference>
<accession>A0A845L312</accession>
<dbReference type="EMBL" id="WXEY01000005">
    <property type="protein sequence ID" value="MZP29405.1"/>
    <property type="molecule type" value="Genomic_DNA"/>
</dbReference>
<name>A0A845L312_9FIRM</name>